<protein>
    <submittedName>
        <fullName evidence="1">Uncharacterized protein</fullName>
    </submittedName>
</protein>
<evidence type="ECO:0000313" key="1">
    <source>
        <dbReference type="EMBL" id="DAE18591.1"/>
    </source>
</evidence>
<dbReference type="EMBL" id="BK015658">
    <property type="protein sequence ID" value="DAE18591.1"/>
    <property type="molecule type" value="Genomic_DNA"/>
</dbReference>
<reference evidence="1" key="1">
    <citation type="journal article" date="2021" name="Proc. Natl. Acad. Sci. U.S.A.">
        <title>A Catalog of Tens of Thousands of Viruses from Human Metagenomes Reveals Hidden Associations with Chronic Diseases.</title>
        <authorList>
            <person name="Tisza M.J."/>
            <person name="Buck C.B."/>
        </authorList>
    </citation>
    <scope>NUCLEOTIDE SEQUENCE</scope>
    <source>
        <strain evidence="1">Ctxym25</strain>
    </source>
</reference>
<proteinExistence type="predicted"/>
<accession>A0A8S5QH44</accession>
<organism evidence="1">
    <name type="scientific">Myoviridae sp. ctxym25</name>
    <dbReference type="NCBI Taxonomy" id="2825210"/>
    <lineage>
        <taxon>Viruses</taxon>
        <taxon>Duplodnaviria</taxon>
        <taxon>Heunggongvirae</taxon>
        <taxon>Uroviricota</taxon>
        <taxon>Caudoviricetes</taxon>
    </lineage>
</organism>
<sequence>MGYNIINPVYFRKRTGITTKLLCDLNGQFECKYKKSIFNILLRVI</sequence>
<name>A0A8S5QH44_9CAUD</name>